<evidence type="ECO:0000313" key="2">
    <source>
        <dbReference type="Proteomes" id="UP000436088"/>
    </source>
</evidence>
<keyword evidence="2" id="KW-1185">Reference proteome</keyword>
<dbReference type="EMBL" id="VEPZ02000576">
    <property type="protein sequence ID" value="KAE8722020.1"/>
    <property type="molecule type" value="Genomic_DNA"/>
</dbReference>
<dbReference type="AlphaFoldDB" id="A0A6A3BYU4"/>
<accession>A0A6A3BYU4</accession>
<sequence>MDFITPLISIAERLCTAMASQASHVINLDRGIQSFAAALIELKDKRDDLRTLLVRAELDDLDEQMKQSRRLQGCLNPSCCLKYNLSKETIEKLKDLSELMGKGNFERLVTEPHPAPVEEKPCKPAIGISVMLPRCGSFLKRAKWEPSSYMG</sequence>
<name>A0A6A3BYU4_HIBSY</name>
<dbReference type="Proteomes" id="UP000436088">
    <property type="component" value="Unassembled WGS sequence"/>
</dbReference>
<evidence type="ECO:0000313" key="1">
    <source>
        <dbReference type="EMBL" id="KAE8722020.1"/>
    </source>
</evidence>
<protein>
    <submittedName>
        <fullName evidence="1">Uncharacterized protein</fullName>
    </submittedName>
</protein>
<comment type="caution">
    <text evidence="1">The sequence shown here is derived from an EMBL/GenBank/DDBJ whole genome shotgun (WGS) entry which is preliminary data.</text>
</comment>
<proteinExistence type="predicted"/>
<gene>
    <name evidence="1" type="ORF">F3Y22_tig00014445pilonHSYRG00105</name>
</gene>
<reference evidence="1" key="1">
    <citation type="submission" date="2019-09" db="EMBL/GenBank/DDBJ databases">
        <title>Draft genome information of white flower Hibiscus syriacus.</title>
        <authorList>
            <person name="Kim Y.-M."/>
        </authorList>
    </citation>
    <scope>NUCLEOTIDE SEQUENCE [LARGE SCALE GENOMIC DNA]</scope>
    <source>
        <strain evidence="1">YM2019G1</strain>
    </source>
</reference>
<organism evidence="1 2">
    <name type="scientific">Hibiscus syriacus</name>
    <name type="common">Rose of Sharon</name>
    <dbReference type="NCBI Taxonomy" id="106335"/>
    <lineage>
        <taxon>Eukaryota</taxon>
        <taxon>Viridiplantae</taxon>
        <taxon>Streptophyta</taxon>
        <taxon>Embryophyta</taxon>
        <taxon>Tracheophyta</taxon>
        <taxon>Spermatophyta</taxon>
        <taxon>Magnoliopsida</taxon>
        <taxon>eudicotyledons</taxon>
        <taxon>Gunneridae</taxon>
        <taxon>Pentapetalae</taxon>
        <taxon>rosids</taxon>
        <taxon>malvids</taxon>
        <taxon>Malvales</taxon>
        <taxon>Malvaceae</taxon>
        <taxon>Malvoideae</taxon>
        <taxon>Hibiscus</taxon>
    </lineage>
</organism>